<feature type="compositionally biased region" description="Basic and acidic residues" evidence="1">
    <location>
        <begin position="65"/>
        <end position="75"/>
    </location>
</feature>
<reference evidence="2 3" key="1">
    <citation type="submission" date="2019-05" db="EMBL/GenBank/DDBJ databases">
        <title>Another draft genome of Portunus trituberculatus and its Hox gene families provides insights of decapod evolution.</title>
        <authorList>
            <person name="Jeong J.-H."/>
            <person name="Song I."/>
            <person name="Kim S."/>
            <person name="Choi T."/>
            <person name="Kim D."/>
            <person name="Ryu S."/>
            <person name="Kim W."/>
        </authorList>
    </citation>
    <scope>NUCLEOTIDE SEQUENCE [LARGE SCALE GENOMIC DNA]</scope>
    <source>
        <tissue evidence="2">Muscle</tissue>
    </source>
</reference>
<feature type="compositionally biased region" description="Basic residues" evidence="1">
    <location>
        <begin position="50"/>
        <end position="64"/>
    </location>
</feature>
<evidence type="ECO:0000313" key="3">
    <source>
        <dbReference type="Proteomes" id="UP000324222"/>
    </source>
</evidence>
<comment type="caution">
    <text evidence="2">The sequence shown here is derived from an EMBL/GenBank/DDBJ whole genome shotgun (WGS) entry which is preliminary data.</text>
</comment>
<protein>
    <submittedName>
        <fullName evidence="2">Uncharacterized protein</fullName>
    </submittedName>
</protein>
<organism evidence="2 3">
    <name type="scientific">Portunus trituberculatus</name>
    <name type="common">Swimming crab</name>
    <name type="synonym">Neptunus trituberculatus</name>
    <dbReference type="NCBI Taxonomy" id="210409"/>
    <lineage>
        <taxon>Eukaryota</taxon>
        <taxon>Metazoa</taxon>
        <taxon>Ecdysozoa</taxon>
        <taxon>Arthropoda</taxon>
        <taxon>Crustacea</taxon>
        <taxon>Multicrustacea</taxon>
        <taxon>Malacostraca</taxon>
        <taxon>Eumalacostraca</taxon>
        <taxon>Eucarida</taxon>
        <taxon>Decapoda</taxon>
        <taxon>Pleocyemata</taxon>
        <taxon>Brachyura</taxon>
        <taxon>Eubrachyura</taxon>
        <taxon>Portunoidea</taxon>
        <taxon>Portunidae</taxon>
        <taxon>Portuninae</taxon>
        <taxon>Portunus</taxon>
    </lineage>
</organism>
<gene>
    <name evidence="2" type="ORF">E2C01_004356</name>
</gene>
<evidence type="ECO:0000256" key="1">
    <source>
        <dbReference type="SAM" id="MobiDB-lite"/>
    </source>
</evidence>
<accession>A0A5B7CST4</accession>
<keyword evidence="3" id="KW-1185">Reference proteome</keyword>
<dbReference type="Proteomes" id="UP000324222">
    <property type="component" value="Unassembled WGS sequence"/>
</dbReference>
<proteinExistence type="predicted"/>
<dbReference type="EMBL" id="VSRR010000176">
    <property type="protein sequence ID" value="MPC11684.1"/>
    <property type="molecule type" value="Genomic_DNA"/>
</dbReference>
<name>A0A5B7CST4_PORTR</name>
<feature type="region of interest" description="Disordered" evidence="1">
    <location>
        <begin position="42"/>
        <end position="75"/>
    </location>
</feature>
<evidence type="ECO:0000313" key="2">
    <source>
        <dbReference type="EMBL" id="MPC11684.1"/>
    </source>
</evidence>
<sequence>MIGNAMPVKVVAAVHVTQPEVLTLAAHLSYVVWIEVSTAGWSVSTPHTSDRKRKRSLKEKRRKEGRNGERDEKEV</sequence>
<dbReference type="AlphaFoldDB" id="A0A5B7CST4"/>